<dbReference type="PANTHER" id="PTHR43194">
    <property type="entry name" value="HYDROLASE ALPHA/BETA FOLD FAMILY"/>
    <property type="match status" value="1"/>
</dbReference>
<dbReference type="Proteomes" id="UP000179807">
    <property type="component" value="Unassembled WGS sequence"/>
</dbReference>
<keyword evidence="3" id="KW-1185">Reference proteome</keyword>
<dbReference type="AlphaFoldDB" id="A0A1J4KM25"/>
<dbReference type="InterPro" id="IPR029058">
    <property type="entry name" value="AB_hydrolase_fold"/>
</dbReference>
<dbReference type="VEuPathDB" id="TrichDB:TRFO_17850"/>
<organism evidence="2 3">
    <name type="scientific">Tritrichomonas foetus</name>
    <dbReference type="NCBI Taxonomy" id="1144522"/>
    <lineage>
        <taxon>Eukaryota</taxon>
        <taxon>Metamonada</taxon>
        <taxon>Parabasalia</taxon>
        <taxon>Tritrichomonadida</taxon>
        <taxon>Tritrichomonadidae</taxon>
        <taxon>Tritrichomonas</taxon>
    </lineage>
</organism>
<reference evidence="2" key="1">
    <citation type="submission" date="2016-10" db="EMBL/GenBank/DDBJ databases">
        <authorList>
            <person name="Benchimol M."/>
            <person name="Almeida L.G."/>
            <person name="Vasconcelos A.T."/>
            <person name="Perreira-Neves A."/>
            <person name="Rosa I.A."/>
            <person name="Tasca T."/>
            <person name="Bogo M.R."/>
            <person name="de Souza W."/>
        </authorList>
    </citation>
    <scope>NUCLEOTIDE SEQUENCE [LARGE SCALE GENOMIC DNA]</scope>
    <source>
        <strain evidence="2">K</strain>
    </source>
</reference>
<sequence length="285" mass="32153">MTDEQEDYSSKFAQTRRGNIHYLEFQQEGAPTICILPGFTMPAQLYVSMGKSLHSYNFSVIIVDYWGRGETMSPSDGNFALSSQISLVSTLLEHLQISKCHIIGISYGAAVASGLVSRSPDLVDKMAFISPLHFTDDSPSPLQKFVLGTSYIGPMILNWAAPSIIPDQIKAQFVHPEKHPEIVKEATRICLEQFKKNKSHAYAISKSISQFDNSDIEQVFAGLSTVNKKMLVFIGIDDRLINLTECKSWWTRWIQNAVICDCDDLGHLMYLEKERMVTKRLAKFF</sequence>
<comment type="caution">
    <text evidence="2">The sequence shown here is derived from an EMBL/GenBank/DDBJ whole genome shotgun (WGS) entry which is preliminary data.</text>
</comment>
<evidence type="ECO:0000259" key="1">
    <source>
        <dbReference type="Pfam" id="PF00561"/>
    </source>
</evidence>
<dbReference type="InterPro" id="IPR050228">
    <property type="entry name" value="Carboxylesterase_BioH"/>
</dbReference>
<dbReference type="Pfam" id="PF00561">
    <property type="entry name" value="Abhydrolase_1"/>
    <property type="match status" value="1"/>
</dbReference>
<feature type="domain" description="AB hydrolase-1" evidence="1">
    <location>
        <begin position="31"/>
        <end position="243"/>
    </location>
</feature>
<protein>
    <submittedName>
        <fullName evidence="2">Clan SC, family S33, methylesterase-like serine peptidase</fullName>
    </submittedName>
</protein>
<dbReference type="GeneID" id="94834531"/>
<gene>
    <name evidence="2" type="ORF">TRFO_17850</name>
</gene>
<dbReference type="PRINTS" id="PR00111">
    <property type="entry name" value="ABHYDROLASE"/>
</dbReference>
<dbReference type="InterPro" id="IPR000073">
    <property type="entry name" value="AB_hydrolase_1"/>
</dbReference>
<dbReference type="SUPFAM" id="SSF53474">
    <property type="entry name" value="alpha/beta-Hydrolases"/>
    <property type="match status" value="1"/>
</dbReference>
<dbReference type="PANTHER" id="PTHR43194:SF2">
    <property type="entry name" value="PEROXISOMAL MEMBRANE PROTEIN LPX1"/>
    <property type="match status" value="1"/>
</dbReference>
<proteinExistence type="predicted"/>
<dbReference type="RefSeq" id="XP_068365503.1">
    <property type="nucleotide sequence ID" value="XM_068499827.1"/>
</dbReference>
<accession>A0A1J4KM25</accession>
<name>A0A1J4KM25_9EUKA</name>
<dbReference type="EMBL" id="MLAK01000565">
    <property type="protein sequence ID" value="OHT12367.1"/>
    <property type="molecule type" value="Genomic_DNA"/>
</dbReference>
<dbReference type="OrthoDB" id="408373at2759"/>
<dbReference type="Gene3D" id="3.40.50.1820">
    <property type="entry name" value="alpha/beta hydrolase"/>
    <property type="match status" value="1"/>
</dbReference>
<evidence type="ECO:0000313" key="2">
    <source>
        <dbReference type="EMBL" id="OHT12367.1"/>
    </source>
</evidence>
<evidence type="ECO:0000313" key="3">
    <source>
        <dbReference type="Proteomes" id="UP000179807"/>
    </source>
</evidence>